<proteinExistence type="inferred from homology"/>
<sequence>MEHKSSLIDAKETETSNTTQNNSNESNTSSFNNHYCTRLRSYSNPNLELPKTAKLSNKPSRKNKKRTMNHRTNKIVKRRSLSPDVSATEPLAQSNTGSASLSGRKMDSYEHVAPKDGMIGVIDGLSPIPPIRADEMNESTLCPNDMSNDSNVCSDTGINGSMYSDNDLHTQNLYPDTATTGSQLISDSQMFNNTSLGANNVDLNMPAGASMVGISTNTSQGFDLLQNMHYDQNTSGQHMSNSSSFISVVNALGEAANDMNLNQMNQLSHYTEGQANQYRDRYLFQYGAGTRAHDGDEYMQYEAMDYVDNVEYMLDDGLDYAMDSNYTQDNTNLASNNYDPNSVFINLDNATQSQDQMSVPTVSFNTAINTAEDLVMEDMGTDEDKEMIRNNSINVLIENSEKKLDEGVMSSILRDLICPICLEYFYFPVTVACGHTFCRYCIGHSKLSGKMCPLCRQPIGRSLNINTILSNLVKSLKLRKRGYTALQRAPDVSNVAEKVWWDEHCLKPYVSVPLFIRIMFGGLGQAPVFFDDLCTCLIDYFDSGKRWYKAKWVFTIEDFRLMRNLIGLQLSTTEQSQGNEGEGGVKQDGANEANSVRLHHWVEDYMIANPQLCFRSDVSYPLTLKVYHDLNHKIEGTIFSALEIPYKLPWDAGRHVKSLLHLPHSSVSLSHLIFAQCANGQFGILDVGSTIGTMIKIQNSHVLQTGDRIHIGDKHEVDVHIYKDSIGTPFRDYKWDATTNQVINYTEYINSHQSTSPSEGGMSEQGSLENVGSGDETIGPEKSANLHELDSFLKLRIFADLQVERDVWICPKGVILGRGPVTQSSYKKLSITTQNGYISREHCLIYYDGSRPSGNRWILRDMSTLGTFLKLKPFQEPMPLAPGFVFKVGQCKVEVGSPHDLSRRVPSSATLILSQLLQSHIEPFRLAEIQNNLTNSGNSQQNSTFGPSGFTGVGTGTTQGNNTTESNGFETQNRLQGESMNRYEGSRGVGDDVDPNGQIVPESLRDVVL</sequence>
<dbReference type="InterPro" id="IPR013083">
    <property type="entry name" value="Znf_RING/FYVE/PHD"/>
</dbReference>
<dbReference type="Gene3D" id="2.60.200.20">
    <property type="match status" value="2"/>
</dbReference>
<dbReference type="Gene3D" id="3.30.40.10">
    <property type="entry name" value="Zinc/RING finger domain, C3HC4 (zinc finger)"/>
    <property type="match status" value="1"/>
</dbReference>
<dbReference type="SUPFAM" id="SSF57850">
    <property type="entry name" value="RING/U-box"/>
    <property type="match status" value="1"/>
</dbReference>
<feature type="compositionally biased region" description="Polar residues" evidence="7">
    <location>
        <begin position="969"/>
        <end position="979"/>
    </location>
</feature>
<evidence type="ECO:0000256" key="4">
    <source>
        <dbReference type="ARBA" id="ARBA00022771"/>
    </source>
</evidence>
<evidence type="ECO:0000256" key="6">
    <source>
        <dbReference type="PROSITE-ProRule" id="PRU00175"/>
    </source>
</evidence>
<evidence type="ECO:0000256" key="3">
    <source>
        <dbReference type="ARBA" id="ARBA00022723"/>
    </source>
</evidence>
<evidence type="ECO:0000259" key="9">
    <source>
        <dbReference type="PROSITE" id="PS50089"/>
    </source>
</evidence>
<dbReference type="CDD" id="cd00060">
    <property type="entry name" value="FHA"/>
    <property type="match status" value="2"/>
</dbReference>
<feature type="compositionally biased region" description="Basic residues" evidence="7">
    <location>
        <begin position="59"/>
        <end position="80"/>
    </location>
</feature>
<keyword evidence="4 6" id="KW-0863">Zinc-finger</keyword>
<dbReference type="SMART" id="SM00184">
    <property type="entry name" value="RING"/>
    <property type="match status" value="1"/>
</dbReference>
<dbReference type="InterPro" id="IPR008984">
    <property type="entry name" value="SMAD_FHA_dom_sf"/>
</dbReference>
<feature type="compositionally biased region" description="Low complexity" evidence="7">
    <location>
        <begin position="15"/>
        <end position="33"/>
    </location>
</feature>
<dbReference type="InterPro" id="IPR001841">
    <property type="entry name" value="Znf_RING"/>
</dbReference>
<reference evidence="10" key="1">
    <citation type="submission" date="2022-07" db="EMBL/GenBank/DDBJ databases">
        <title>Evaluation of T. orientalis genome assembly methods using nanopore sequencing and analysis of variation between genomes.</title>
        <authorList>
            <person name="Yam J."/>
            <person name="Micallef M.L."/>
            <person name="Liu M."/>
            <person name="Djordjevic S.P."/>
            <person name="Bogema D.R."/>
            <person name="Jenkins C."/>
        </authorList>
    </citation>
    <scope>NUCLEOTIDE SEQUENCE</scope>
    <source>
        <strain evidence="10">Fish Creek</strain>
    </source>
</reference>
<dbReference type="PROSITE" id="PS00518">
    <property type="entry name" value="ZF_RING_1"/>
    <property type="match status" value="1"/>
</dbReference>
<feature type="domain" description="RING-type" evidence="9">
    <location>
        <begin position="418"/>
        <end position="456"/>
    </location>
</feature>
<dbReference type="PANTHER" id="PTHR23327">
    <property type="entry name" value="RING FINGER PROTEIN 127"/>
    <property type="match status" value="1"/>
</dbReference>
<dbReference type="InterPro" id="IPR000253">
    <property type="entry name" value="FHA_dom"/>
</dbReference>
<feature type="domain" description="FHA" evidence="8">
    <location>
        <begin position="814"/>
        <end position="874"/>
    </location>
</feature>
<comment type="similarity">
    <text evidence="1">Belongs to the CHFR family.</text>
</comment>
<feature type="region of interest" description="Disordered" evidence="7">
    <location>
        <begin position="753"/>
        <end position="776"/>
    </location>
</feature>
<feature type="region of interest" description="Disordered" evidence="7">
    <location>
        <begin position="935"/>
        <end position="1009"/>
    </location>
</feature>
<evidence type="ECO:0000256" key="7">
    <source>
        <dbReference type="SAM" id="MobiDB-lite"/>
    </source>
</evidence>
<feature type="compositionally biased region" description="Low complexity" evidence="7">
    <location>
        <begin position="958"/>
        <end position="968"/>
    </location>
</feature>
<evidence type="ECO:0000259" key="8">
    <source>
        <dbReference type="PROSITE" id="PS50006"/>
    </source>
</evidence>
<keyword evidence="5" id="KW-0862">Zinc</keyword>
<organism evidence="10 11">
    <name type="scientific">Theileria orientalis</name>
    <dbReference type="NCBI Taxonomy" id="68886"/>
    <lineage>
        <taxon>Eukaryota</taxon>
        <taxon>Sar</taxon>
        <taxon>Alveolata</taxon>
        <taxon>Apicomplexa</taxon>
        <taxon>Aconoidasida</taxon>
        <taxon>Piroplasmida</taxon>
        <taxon>Theileriidae</taxon>
        <taxon>Theileria</taxon>
    </lineage>
</organism>
<dbReference type="InterPro" id="IPR017907">
    <property type="entry name" value="Znf_RING_CS"/>
</dbReference>
<dbReference type="SMART" id="SM00240">
    <property type="entry name" value="FHA"/>
    <property type="match status" value="2"/>
</dbReference>
<evidence type="ECO:0000256" key="1">
    <source>
        <dbReference type="ARBA" id="ARBA00005797"/>
    </source>
</evidence>
<evidence type="ECO:0000256" key="5">
    <source>
        <dbReference type="ARBA" id="ARBA00022833"/>
    </source>
</evidence>
<dbReference type="Pfam" id="PF00498">
    <property type="entry name" value="FHA"/>
    <property type="match status" value="2"/>
</dbReference>
<keyword evidence="3" id="KW-0479">Metal-binding</keyword>
<dbReference type="PROSITE" id="PS50006">
    <property type="entry name" value="FHA_DOMAIN"/>
    <property type="match status" value="1"/>
</dbReference>
<dbReference type="AlphaFoldDB" id="A0A976M5M9"/>
<feature type="compositionally biased region" description="Basic and acidic residues" evidence="7">
    <location>
        <begin position="1"/>
        <end position="14"/>
    </location>
</feature>
<dbReference type="Pfam" id="PF13445">
    <property type="entry name" value="zf-RING_UBOX"/>
    <property type="match status" value="1"/>
</dbReference>
<dbReference type="Proteomes" id="UP000244803">
    <property type="component" value="Chromosome 3"/>
</dbReference>
<name>A0A976M5M9_THEOR</name>
<feature type="compositionally biased region" description="Polar residues" evidence="7">
    <location>
        <begin position="91"/>
        <end position="101"/>
    </location>
</feature>
<dbReference type="OrthoDB" id="6105938at2759"/>
<protein>
    <recommendedName>
        <fullName evidence="2">E3 ubiquitin-protein ligase CHFR</fullName>
    </recommendedName>
</protein>
<dbReference type="InterPro" id="IPR027370">
    <property type="entry name" value="Znf-RING_euk"/>
</dbReference>
<feature type="compositionally biased region" description="Polar residues" evidence="7">
    <location>
        <begin position="753"/>
        <end position="770"/>
    </location>
</feature>
<dbReference type="GO" id="GO:0008270">
    <property type="term" value="F:zinc ion binding"/>
    <property type="evidence" value="ECO:0007669"/>
    <property type="project" value="UniProtKB-KW"/>
</dbReference>
<dbReference type="SUPFAM" id="SSF49879">
    <property type="entry name" value="SMAD/FHA domain"/>
    <property type="match status" value="2"/>
</dbReference>
<dbReference type="PROSITE" id="PS50089">
    <property type="entry name" value="ZF_RING_2"/>
    <property type="match status" value="1"/>
</dbReference>
<feature type="region of interest" description="Disordered" evidence="7">
    <location>
        <begin position="1"/>
        <end position="105"/>
    </location>
</feature>
<evidence type="ECO:0000256" key="2">
    <source>
        <dbReference type="ARBA" id="ARBA00017908"/>
    </source>
</evidence>
<evidence type="ECO:0000313" key="11">
    <source>
        <dbReference type="Proteomes" id="UP000244803"/>
    </source>
</evidence>
<accession>A0A976M5M9</accession>
<evidence type="ECO:0000313" key="10">
    <source>
        <dbReference type="EMBL" id="UKJ88853.2"/>
    </source>
</evidence>
<gene>
    <name evidence="10" type="ORF">MACJ_002099</name>
</gene>
<dbReference type="EMBL" id="CP056066">
    <property type="protein sequence ID" value="UKJ88853.2"/>
    <property type="molecule type" value="Genomic_DNA"/>
</dbReference>